<gene>
    <name evidence="1" type="ORF">SPARVUS_LOCUS9679078</name>
</gene>
<protein>
    <submittedName>
        <fullName evidence="1">Uncharacterized protein</fullName>
    </submittedName>
</protein>
<comment type="caution">
    <text evidence="1">The sequence shown here is derived from an EMBL/GenBank/DDBJ whole genome shotgun (WGS) entry which is preliminary data.</text>
</comment>
<keyword evidence="2" id="KW-1185">Reference proteome</keyword>
<dbReference type="EMBL" id="CATNWA010015375">
    <property type="protein sequence ID" value="CAI9582602.1"/>
    <property type="molecule type" value="Genomic_DNA"/>
</dbReference>
<organism evidence="1 2">
    <name type="scientific">Staurois parvus</name>
    <dbReference type="NCBI Taxonomy" id="386267"/>
    <lineage>
        <taxon>Eukaryota</taxon>
        <taxon>Metazoa</taxon>
        <taxon>Chordata</taxon>
        <taxon>Craniata</taxon>
        <taxon>Vertebrata</taxon>
        <taxon>Euteleostomi</taxon>
        <taxon>Amphibia</taxon>
        <taxon>Batrachia</taxon>
        <taxon>Anura</taxon>
        <taxon>Neobatrachia</taxon>
        <taxon>Ranoidea</taxon>
        <taxon>Ranidae</taxon>
        <taxon>Staurois</taxon>
    </lineage>
</organism>
<name>A0ABN9EF85_9NEOB</name>
<feature type="non-terminal residue" evidence="1">
    <location>
        <position position="58"/>
    </location>
</feature>
<evidence type="ECO:0000313" key="1">
    <source>
        <dbReference type="EMBL" id="CAI9582602.1"/>
    </source>
</evidence>
<dbReference type="Proteomes" id="UP001162483">
    <property type="component" value="Unassembled WGS sequence"/>
</dbReference>
<accession>A0ABN9EF85</accession>
<proteinExistence type="predicted"/>
<reference evidence="1" key="1">
    <citation type="submission" date="2023-05" db="EMBL/GenBank/DDBJ databases">
        <authorList>
            <person name="Stuckert A."/>
        </authorList>
    </citation>
    <scope>NUCLEOTIDE SEQUENCE</scope>
</reference>
<sequence length="58" mass="7128">MQHCTHMKFVSFFCDRWSFILVVFNHLGDFYFFLNKPKTTENFEKSFFLVFVIKFCKS</sequence>
<evidence type="ECO:0000313" key="2">
    <source>
        <dbReference type="Proteomes" id="UP001162483"/>
    </source>
</evidence>